<gene>
    <name evidence="2" type="ORF">U9M48_005452</name>
</gene>
<feature type="compositionally biased region" description="Basic and acidic residues" evidence="1">
    <location>
        <begin position="1"/>
        <end position="18"/>
    </location>
</feature>
<feature type="region of interest" description="Disordered" evidence="1">
    <location>
        <begin position="1"/>
        <end position="20"/>
    </location>
</feature>
<feature type="region of interest" description="Disordered" evidence="1">
    <location>
        <begin position="38"/>
        <end position="83"/>
    </location>
</feature>
<reference evidence="2 3" key="1">
    <citation type="submission" date="2024-02" db="EMBL/GenBank/DDBJ databases">
        <title>High-quality chromosome-scale genome assembly of Pensacola bahiagrass (Paspalum notatum Flugge var. saurae).</title>
        <authorList>
            <person name="Vega J.M."/>
            <person name="Podio M."/>
            <person name="Orjuela J."/>
            <person name="Siena L.A."/>
            <person name="Pessino S.C."/>
            <person name="Combes M.C."/>
            <person name="Mariac C."/>
            <person name="Albertini E."/>
            <person name="Pupilli F."/>
            <person name="Ortiz J.P.A."/>
            <person name="Leblanc O."/>
        </authorList>
    </citation>
    <scope>NUCLEOTIDE SEQUENCE [LARGE SCALE GENOMIC DNA]</scope>
    <source>
        <strain evidence="2">R1</strain>
        <tissue evidence="2">Leaf</tissue>
    </source>
</reference>
<sequence length="192" mass="20325">MDEEGRCRIQGRRREGATDARFGCQRRHEAGGAVEVRLTGGAWPQRPRLQVAPSPVIPRPSPASLSRPPRSPEPTHASADLPRRCRSRIQYLSVKARVLGFQRPVAVAVAALIRACSTLHGRGTSSSAPIGGSPRTSVGSPEQARRREQLRPRAGGGEQEQDLHAGVVPRPAELGVVAAQDDSSGASTSGGP</sequence>
<feature type="compositionally biased region" description="Polar residues" evidence="1">
    <location>
        <begin position="181"/>
        <end position="192"/>
    </location>
</feature>
<evidence type="ECO:0000313" key="2">
    <source>
        <dbReference type="EMBL" id="WVZ54690.1"/>
    </source>
</evidence>
<keyword evidence="3" id="KW-1185">Reference proteome</keyword>
<evidence type="ECO:0000256" key="1">
    <source>
        <dbReference type="SAM" id="MobiDB-lite"/>
    </source>
</evidence>
<dbReference type="AlphaFoldDB" id="A0AAQ3SLE5"/>
<dbReference type="EMBL" id="CP144745">
    <property type="protein sequence ID" value="WVZ54690.1"/>
    <property type="molecule type" value="Genomic_DNA"/>
</dbReference>
<evidence type="ECO:0000313" key="3">
    <source>
        <dbReference type="Proteomes" id="UP001341281"/>
    </source>
</evidence>
<dbReference type="Proteomes" id="UP001341281">
    <property type="component" value="Chromosome 01"/>
</dbReference>
<name>A0AAQ3SLE5_PASNO</name>
<proteinExistence type="predicted"/>
<organism evidence="2 3">
    <name type="scientific">Paspalum notatum var. saurae</name>
    <dbReference type="NCBI Taxonomy" id="547442"/>
    <lineage>
        <taxon>Eukaryota</taxon>
        <taxon>Viridiplantae</taxon>
        <taxon>Streptophyta</taxon>
        <taxon>Embryophyta</taxon>
        <taxon>Tracheophyta</taxon>
        <taxon>Spermatophyta</taxon>
        <taxon>Magnoliopsida</taxon>
        <taxon>Liliopsida</taxon>
        <taxon>Poales</taxon>
        <taxon>Poaceae</taxon>
        <taxon>PACMAD clade</taxon>
        <taxon>Panicoideae</taxon>
        <taxon>Andropogonodae</taxon>
        <taxon>Paspaleae</taxon>
        <taxon>Paspalinae</taxon>
        <taxon>Paspalum</taxon>
    </lineage>
</organism>
<feature type="compositionally biased region" description="Polar residues" evidence="1">
    <location>
        <begin position="123"/>
        <end position="140"/>
    </location>
</feature>
<feature type="region of interest" description="Disordered" evidence="1">
    <location>
        <begin position="120"/>
        <end position="192"/>
    </location>
</feature>
<accession>A0AAQ3SLE5</accession>
<protein>
    <submittedName>
        <fullName evidence="2">Uncharacterized protein</fullName>
    </submittedName>
</protein>